<evidence type="ECO:0000256" key="1">
    <source>
        <dbReference type="ARBA" id="ARBA00001931"/>
    </source>
</evidence>
<dbReference type="SUPFAM" id="SSF50998">
    <property type="entry name" value="Quinoprotein alcohol dehydrogenase-like"/>
    <property type="match status" value="1"/>
</dbReference>
<dbReference type="AlphaFoldDB" id="A0A6C0U1A6"/>
<keyword evidence="5" id="KW-0732">Signal</keyword>
<evidence type="ECO:0000256" key="7">
    <source>
        <dbReference type="ARBA" id="ARBA00023004"/>
    </source>
</evidence>
<dbReference type="KEGG" id="kim:G3T16_00410"/>
<dbReference type="RefSeq" id="WP_163493356.1">
    <property type="nucleotide sequence ID" value="NZ_CP048711.1"/>
</dbReference>
<proteinExistence type="inferred from homology"/>
<keyword evidence="6" id="KW-0560">Oxidoreductase</keyword>
<evidence type="ECO:0000313" key="12">
    <source>
        <dbReference type="Proteomes" id="UP000477680"/>
    </source>
</evidence>
<keyword evidence="12" id="KW-1185">Reference proteome</keyword>
<evidence type="ECO:0000256" key="3">
    <source>
        <dbReference type="ARBA" id="ARBA00022617"/>
    </source>
</evidence>
<comment type="similarity">
    <text evidence="2">Belongs to the bacterial PQQ dehydrogenase family.</text>
</comment>
<dbReference type="GO" id="GO:0009055">
    <property type="term" value="F:electron transfer activity"/>
    <property type="evidence" value="ECO:0007669"/>
    <property type="project" value="InterPro"/>
</dbReference>
<sequence length="738" mass="79483">MAYGETPTLNGLFSTAQITQGAQLFARECVRCHSAEQVSGFAYQRWQDKTLGDLFDVVRKTMPPESAGRLQGQDYLDVLAFVLSRQQHEAGAHTIAISQHDWREVVIRPPLVTARSPKAAERNWTAYRGDVRSQGYSPADQINRHNVKDLKIAWRWSGRNFGPSPELKSITTPLMVDGVLYLTAGLTRNVVAVDAASGETLWMWRPDEGKRFDTAPRKGAGRGVAYWRNPKAKGRILTVTPGFQLVALDALTGLPVSTFGDNGVVDLRQGLRRAKGRDLDIGSSSPPLVIGDVVVVGPAHESGTRPPSKRNVKGDVRAYSAVTGKHLWTFDTIPAPGAARSNSWEKNTNAYTGNAGVWAPMSGDPELGLVYLPVESPTNDYYGGERPGDNRYANSLVCLDARTGKLRWYFQTTHHDIWDWDLPAAPILVDIPRKTGIVKAVAQLTKQAFVYVFNRETGQPLWPIEERPAPPSDVPGEKTSPTQPVPKAPAPFDRQGITADDLIDFTPALRAAALEAIKPYRLGQFYAGASLANAADGTHGTLMLPSPVGGANWEGGVVDPETGMLYVGSMTLPVALALEPSPPGSDSGYVGVGVGAVPTVDGLPVVKPPWGRITAIDLKTGQHAWMVPNGDAPETVKQHPMLQGIDIGRTGKQTRSGLLVTKTLLFAGEGWGVTGEGWGGSPVLRAHDKQTGGIVAEIHLPGAQTGLPMSYVWQGKQYIVMAVGDGEQPAELVALSLP</sequence>
<evidence type="ECO:0000256" key="4">
    <source>
        <dbReference type="ARBA" id="ARBA00022723"/>
    </source>
</evidence>
<keyword evidence="4 8" id="KW-0479">Metal-binding</keyword>
<name>A0A6C0U1A6_9GAMM</name>
<evidence type="ECO:0000256" key="8">
    <source>
        <dbReference type="PROSITE-ProRule" id="PRU00433"/>
    </source>
</evidence>
<comment type="cofactor">
    <cofactor evidence="1">
        <name>pyrroloquinoline quinone</name>
        <dbReference type="ChEBI" id="CHEBI:58442"/>
    </cofactor>
</comment>
<evidence type="ECO:0000256" key="6">
    <source>
        <dbReference type="ARBA" id="ARBA00023002"/>
    </source>
</evidence>
<dbReference type="InterPro" id="IPR002372">
    <property type="entry name" value="PQQ_rpt_dom"/>
</dbReference>
<evidence type="ECO:0000256" key="2">
    <source>
        <dbReference type="ARBA" id="ARBA00008156"/>
    </source>
</evidence>
<accession>A0A6C0U1A6</accession>
<dbReference type="Pfam" id="PF01011">
    <property type="entry name" value="PQQ"/>
    <property type="match status" value="1"/>
</dbReference>
<dbReference type="Proteomes" id="UP000477680">
    <property type="component" value="Chromosome"/>
</dbReference>
<protein>
    <submittedName>
        <fullName evidence="11">PQQ-binding-like beta-propeller repeat protein</fullName>
    </submittedName>
</protein>
<dbReference type="GO" id="GO:0020037">
    <property type="term" value="F:heme binding"/>
    <property type="evidence" value="ECO:0007669"/>
    <property type="project" value="InterPro"/>
</dbReference>
<dbReference type="PANTHER" id="PTHR32303:SF4">
    <property type="entry name" value="QUINOPROTEIN GLUCOSE DEHYDROGENASE"/>
    <property type="match status" value="1"/>
</dbReference>
<organism evidence="11 12">
    <name type="scientific">Kineobactrum salinum</name>
    <dbReference type="NCBI Taxonomy" id="2708301"/>
    <lineage>
        <taxon>Bacteria</taxon>
        <taxon>Pseudomonadati</taxon>
        <taxon>Pseudomonadota</taxon>
        <taxon>Gammaproteobacteria</taxon>
        <taxon>Cellvibrionales</taxon>
        <taxon>Halieaceae</taxon>
        <taxon>Kineobactrum</taxon>
    </lineage>
</organism>
<dbReference type="GO" id="GO:0046872">
    <property type="term" value="F:metal ion binding"/>
    <property type="evidence" value="ECO:0007669"/>
    <property type="project" value="UniProtKB-KW"/>
</dbReference>
<dbReference type="GO" id="GO:0016491">
    <property type="term" value="F:oxidoreductase activity"/>
    <property type="evidence" value="ECO:0007669"/>
    <property type="project" value="UniProtKB-KW"/>
</dbReference>
<dbReference type="Pfam" id="PF13442">
    <property type="entry name" value="Cytochrome_CBB3"/>
    <property type="match status" value="1"/>
</dbReference>
<dbReference type="InterPro" id="IPR011047">
    <property type="entry name" value="Quinoprotein_ADH-like_sf"/>
</dbReference>
<dbReference type="SUPFAM" id="SSF46626">
    <property type="entry name" value="Cytochrome c"/>
    <property type="match status" value="1"/>
</dbReference>
<dbReference type="Gene3D" id="2.140.10.10">
    <property type="entry name" value="Quinoprotein alcohol dehydrogenase-like superfamily"/>
    <property type="match status" value="2"/>
</dbReference>
<gene>
    <name evidence="11" type="ORF">G3T16_00410</name>
</gene>
<dbReference type="Gene3D" id="1.10.760.10">
    <property type="entry name" value="Cytochrome c-like domain"/>
    <property type="match status" value="1"/>
</dbReference>
<dbReference type="SMART" id="SM00564">
    <property type="entry name" value="PQQ"/>
    <property type="match status" value="5"/>
</dbReference>
<keyword evidence="7 8" id="KW-0408">Iron</keyword>
<evidence type="ECO:0000256" key="9">
    <source>
        <dbReference type="SAM" id="MobiDB-lite"/>
    </source>
</evidence>
<dbReference type="InterPro" id="IPR018391">
    <property type="entry name" value="PQQ_b-propeller_rpt"/>
</dbReference>
<reference evidence="11 12" key="1">
    <citation type="submission" date="2020-02" db="EMBL/GenBank/DDBJ databases">
        <title>Genome sequencing for Kineobactrum sp. M2.</title>
        <authorList>
            <person name="Park S.-J."/>
        </authorList>
    </citation>
    <scope>NUCLEOTIDE SEQUENCE [LARGE SCALE GENOMIC DNA]</scope>
    <source>
        <strain evidence="11 12">M2</strain>
    </source>
</reference>
<dbReference type="InterPro" id="IPR009056">
    <property type="entry name" value="Cyt_c-like_dom"/>
</dbReference>
<feature type="region of interest" description="Disordered" evidence="9">
    <location>
        <begin position="462"/>
        <end position="494"/>
    </location>
</feature>
<evidence type="ECO:0000313" key="11">
    <source>
        <dbReference type="EMBL" id="QIB64105.1"/>
    </source>
</evidence>
<dbReference type="EMBL" id="CP048711">
    <property type="protein sequence ID" value="QIB64105.1"/>
    <property type="molecule type" value="Genomic_DNA"/>
</dbReference>
<evidence type="ECO:0000256" key="5">
    <source>
        <dbReference type="ARBA" id="ARBA00022729"/>
    </source>
</evidence>
<dbReference type="InterPro" id="IPR036909">
    <property type="entry name" value="Cyt_c-like_dom_sf"/>
</dbReference>
<dbReference type="PANTHER" id="PTHR32303">
    <property type="entry name" value="QUINOPROTEIN ALCOHOL DEHYDROGENASE (CYTOCHROME C)"/>
    <property type="match status" value="1"/>
</dbReference>
<dbReference type="PROSITE" id="PS51007">
    <property type="entry name" value="CYTC"/>
    <property type="match status" value="1"/>
</dbReference>
<evidence type="ECO:0000259" key="10">
    <source>
        <dbReference type="PROSITE" id="PS51007"/>
    </source>
</evidence>
<feature type="domain" description="Cytochrome c" evidence="10">
    <location>
        <begin position="16"/>
        <end position="86"/>
    </location>
</feature>
<keyword evidence="3 8" id="KW-0349">Heme</keyword>